<evidence type="ECO:0000256" key="16">
    <source>
        <dbReference type="ARBA" id="ARBA00023163"/>
    </source>
</evidence>
<dbReference type="InterPro" id="IPR011009">
    <property type="entry name" value="Kinase-like_dom_sf"/>
</dbReference>
<keyword evidence="14" id="KW-0238">DNA-binding</keyword>
<evidence type="ECO:0000256" key="13">
    <source>
        <dbReference type="ARBA" id="ARBA00023015"/>
    </source>
</evidence>
<dbReference type="Proteomes" id="UP000188354">
    <property type="component" value="Chromosome LG05"/>
</dbReference>
<name>A0A4P1RIG0_LUPAN</name>
<dbReference type="CDD" id="cd14066">
    <property type="entry name" value="STKc_IRAK"/>
    <property type="match status" value="1"/>
</dbReference>
<dbReference type="FunFam" id="3.30.200.20:FF:000186">
    <property type="entry name" value="Serine/threonine-protein kinase PBS1"/>
    <property type="match status" value="1"/>
</dbReference>
<dbReference type="PROSITE" id="PS50011">
    <property type="entry name" value="PROTEIN_KINASE_DOM"/>
    <property type="match status" value="1"/>
</dbReference>
<feature type="region of interest" description="Disordered" evidence="22">
    <location>
        <begin position="833"/>
        <end position="853"/>
    </location>
</feature>
<dbReference type="Gene3D" id="2.20.25.80">
    <property type="entry name" value="WRKY domain"/>
    <property type="match status" value="2"/>
</dbReference>
<dbReference type="PROSITE" id="PS00108">
    <property type="entry name" value="PROTEIN_KINASE_ST"/>
    <property type="match status" value="1"/>
</dbReference>
<dbReference type="InterPro" id="IPR008271">
    <property type="entry name" value="Ser/Thr_kinase_AS"/>
</dbReference>
<sequence>MDTKEGERVVVAKPVASRPNCSAYKSFSELLSGAINDSSPIESSRTTVSVIRPKTVRLKPAMNHPPAGFLSSQGDIFGAALSDSSDKSPKPDSKQSLIYRPIAKLVSKTTVSLLANIGNCSTSQQQPRQLIEANLQNLNIENVRTNKSTNVHQSIAPRAETNLTSEPCRIVKQNSEEDLNSLASATNGDRPSYDGYNWRKYGQKQVKGSEYPRSYYKCTYPNCPVKKKVERSFDGQIAEIVYKGEHNHSKTQPPKHNSEGTQGSGLVPDIWSNNHNERNEVQNDTLYVHSAFHVKASQPNVSALFGATNAGGGSKENSCGLSAECEEGRKGFEAQEEEPRSKRRKNENQSNEASISEEGLVEPRVMVQSSTDSVVLGDGFRWRKYGQKVVKGSPYARSYYRCTNINCNVRKHVERAIDDPRSFVTTYEGKHNHEMPLKNSASVAYDKDSQCIERERERRRRRRNMGWIPCSGGASGTKNNKKKKIKENIDKIDQIKPSQDYSGHLSTGKLKRNLSTSSKDTSKNGNPDHIAAQTFSFRELATATRNFRAECLLGEGGFGRVYKGRLESINQVVAIKQLDRNGLQGNREFLVEVLMLSLLHHSNLVNLIGYCADGDQRLLVYEYMPLGSLEDHLHDIPPGKKQLDWNTRMKIAAGAAKGLEYLHDRANPPVIYRDLKCSNILLGEGYHPKLSDFGLAKLGPVGENTHVSTRVMGTYGYCAPEYAMTGQLTLKSDVYSFGVVLLEIITGRKAIDNSKSAAEQNLVAWARPLFKDRRKFSQMADPMLQGQYPPRGLYQALAVAAMCVQEQANMRPVIADVVTALSYLASQRYDHITQNAQNSHSSPNTPPRTRRGQ</sequence>
<keyword evidence="8" id="KW-0808">Transferase</keyword>
<feature type="domain" description="Protein kinase" evidence="23">
    <location>
        <begin position="547"/>
        <end position="824"/>
    </location>
</feature>
<dbReference type="FunFam" id="2.20.25.80:FF:000006">
    <property type="entry name" value="WRKY transcription factor"/>
    <property type="match status" value="2"/>
</dbReference>
<evidence type="ECO:0000313" key="25">
    <source>
        <dbReference type="EMBL" id="OIW11213.1"/>
    </source>
</evidence>
<evidence type="ECO:0000256" key="6">
    <source>
        <dbReference type="ARBA" id="ARBA00022527"/>
    </source>
</evidence>
<evidence type="ECO:0000256" key="10">
    <source>
        <dbReference type="ARBA" id="ARBA00022741"/>
    </source>
</evidence>
<evidence type="ECO:0000256" key="3">
    <source>
        <dbReference type="ARBA" id="ARBA00008684"/>
    </source>
</evidence>
<dbReference type="Pfam" id="PF03106">
    <property type="entry name" value="WRKY"/>
    <property type="match status" value="2"/>
</dbReference>
<dbReference type="Gramene" id="OIW11213">
    <property type="protein sequence ID" value="OIW11213"/>
    <property type="gene ID" value="TanjilG_28304"/>
</dbReference>
<comment type="similarity">
    <text evidence="3">Belongs to the protein kinase superfamily. Ser/Thr protein kinase family.</text>
</comment>
<dbReference type="FunFam" id="1.10.510.10:FF:000032">
    <property type="entry name" value="Serine/threonine-protein kinase PBS1"/>
    <property type="match status" value="1"/>
</dbReference>
<evidence type="ECO:0000256" key="19">
    <source>
        <dbReference type="ARBA" id="ARBA00047899"/>
    </source>
</evidence>
<evidence type="ECO:0000256" key="20">
    <source>
        <dbReference type="ARBA" id="ARBA00048679"/>
    </source>
</evidence>
<dbReference type="SMART" id="SM00220">
    <property type="entry name" value="S_TKc"/>
    <property type="match status" value="1"/>
</dbReference>
<feature type="domain" description="WRKY" evidence="24">
    <location>
        <begin position="194"/>
        <end position="251"/>
    </location>
</feature>
<evidence type="ECO:0000256" key="18">
    <source>
        <dbReference type="ARBA" id="ARBA00023288"/>
    </source>
</evidence>
<comment type="catalytic activity">
    <reaction evidence="20">
        <text>L-seryl-[protein] + ATP = O-phospho-L-seryl-[protein] + ADP + H(+)</text>
        <dbReference type="Rhea" id="RHEA:17989"/>
        <dbReference type="Rhea" id="RHEA-COMP:9863"/>
        <dbReference type="Rhea" id="RHEA-COMP:11604"/>
        <dbReference type="ChEBI" id="CHEBI:15378"/>
        <dbReference type="ChEBI" id="CHEBI:29999"/>
        <dbReference type="ChEBI" id="CHEBI:30616"/>
        <dbReference type="ChEBI" id="CHEBI:83421"/>
        <dbReference type="ChEBI" id="CHEBI:456216"/>
        <dbReference type="EC" id="2.7.11.1"/>
    </reaction>
</comment>
<organism evidence="25 26">
    <name type="scientific">Lupinus angustifolius</name>
    <name type="common">Narrow-leaved blue lupine</name>
    <dbReference type="NCBI Taxonomy" id="3871"/>
    <lineage>
        <taxon>Eukaryota</taxon>
        <taxon>Viridiplantae</taxon>
        <taxon>Streptophyta</taxon>
        <taxon>Embryophyta</taxon>
        <taxon>Tracheophyta</taxon>
        <taxon>Spermatophyta</taxon>
        <taxon>Magnoliopsida</taxon>
        <taxon>eudicotyledons</taxon>
        <taxon>Gunneridae</taxon>
        <taxon>Pentapetalae</taxon>
        <taxon>rosids</taxon>
        <taxon>fabids</taxon>
        <taxon>Fabales</taxon>
        <taxon>Fabaceae</taxon>
        <taxon>Papilionoideae</taxon>
        <taxon>50 kb inversion clade</taxon>
        <taxon>genistoids sensu lato</taxon>
        <taxon>core genistoids</taxon>
        <taxon>Genisteae</taxon>
        <taxon>Lupinus</taxon>
    </lineage>
</organism>
<keyword evidence="18" id="KW-0449">Lipoprotein</keyword>
<dbReference type="PROSITE" id="PS50811">
    <property type="entry name" value="WRKY"/>
    <property type="match status" value="2"/>
</dbReference>
<dbReference type="EMBL" id="CM007365">
    <property type="protein sequence ID" value="OIW11213.1"/>
    <property type="molecule type" value="Genomic_DNA"/>
</dbReference>
<dbReference type="InterPro" id="IPR036576">
    <property type="entry name" value="WRKY_dom_sf"/>
</dbReference>
<dbReference type="SUPFAM" id="SSF56112">
    <property type="entry name" value="Protein kinase-like (PK-like)"/>
    <property type="match status" value="1"/>
</dbReference>
<feature type="domain" description="WRKY" evidence="24">
    <location>
        <begin position="371"/>
        <end position="436"/>
    </location>
</feature>
<evidence type="ECO:0000256" key="14">
    <source>
        <dbReference type="ARBA" id="ARBA00023125"/>
    </source>
</evidence>
<dbReference type="PANTHER" id="PTHR47985:SF2">
    <property type="entry name" value="SERINE_THREONINE-PROTEIN KINASE PBL7-RELATED"/>
    <property type="match status" value="1"/>
</dbReference>
<keyword evidence="10 21" id="KW-0547">Nucleotide-binding</keyword>
<evidence type="ECO:0000313" key="26">
    <source>
        <dbReference type="Proteomes" id="UP000188354"/>
    </source>
</evidence>
<dbReference type="SMART" id="SM00774">
    <property type="entry name" value="WRKY"/>
    <property type="match status" value="2"/>
</dbReference>
<keyword evidence="11" id="KW-0418">Kinase</keyword>
<keyword evidence="9" id="KW-0677">Repeat</keyword>
<comment type="catalytic activity">
    <reaction evidence="19">
        <text>L-threonyl-[protein] + ATP = O-phospho-L-threonyl-[protein] + ADP + H(+)</text>
        <dbReference type="Rhea" id="RHEA:46608"/>
        <dbReference type="Rhea" id="RHEA-COMP:11060"/>
        <dbReference type="Rhea" id="RHEA-COMP:11605"/>
        <dbReference type="ChEBI" id="CHEBI:15378"/>
        <dbReference type="ChEBI" id="CHEBI:30013"/>
        <dbReference type="ChEBI" id="CHEBI:30616"/>
        <dbReference type="ChEBI" id="CHEBI:61977"/>
        <dbReference type="ChEBI" id="CHEBI:456216"/>
        <dbReference type="EC" id="2.7.11.1"/>
    </reaction>
</comment>
<comment type="subcellular location">
    <subcellularLocation>
        <location evidence="2">Cell membrane</location>
        <topology evidence="2">Lipid-anchor</topology>
    </subcellularLocation>
    <subcellularLocation>
        <location evidence="1">Nucleus</location>
    </subcellularLocation>
</comment>
<dbReference type="GO" id="GO:0005634">
    <property type="term" value="C:nucleus"/>
    <property type="evidence" value="ECO:0007669"/>
    <property type="project" value="UniProtKB-SubCell"/>
</dbReference>
<dbReference type="Pfam" id="PF07714">
    <property type="entry name" value="PK_Tyr_Ser-Thr"/>
    <property type="match status" value="1"/>
</dbReference>
<dbReference type="PANTHER" id="PTHR47985">
    <property type="entry name" value="OS07G0668900 PROTEIN"/>
    <property type="match status" value="1"/>
</dbReference>
<evidence type="ECO:0000256" key="11">
    <source>
        <dbReference type="ARBA" id="ARBA00022777"/>
    </source>
</evidence>
<dbReference type="PROSITE" id="PS00107">
    <property type="entry name" value="PROTEIN_KINASE_ATP"/>
    <property type="match status" value="1"/>
</dbReference>
<feature type="compositionally biased region" description="Basic and acidic residues" evidence="22">
    <location>
        <begin position="330"/>
        <end position="340"/>
    </location>
</feature>
<dbReference type="Gene3D" id="3.30.200.20">
    <property type="entry name" value="Phosphorylase Kinase, domain 1"/>
    <property type="match status" value="1"/>
</dbReference>
<keyword evidence="17" id="KW-0539">Nucleus</keyword>
<dbReference type="EC" id="2.7.11.1" evidence="4"/>
<dbReference type="InterPro" id="IPR017441">
    <property type="entry name" value="Protein_kinase_ATP_BS"/>
</dbReference>
<keyword evidence="12 21" id="KW-0067">ATP-binding</keyword>
<dbReference type="AlphaFoldDB" id="A0A4P1RIG0"/>
<dbReference type="InterPro" id="IPR003657">
    <property type="entry name" value="WRKY_dom"/>
</dbReference>
<reference evidence="25 26" key="1">
    <citation type="journal article" date="2017" name="Plant Biotechnol. J.">
        <title>A comprehensive draft genome sequence for lupin (Lupinus angustifolius), an emerging health food: insights into plant-microbe interactions and legume evolution.</title>
        <authorList>
            <person name="Hane J.K."/>
            <person name="Ming Y."/>
            <person name="Kamphuis L.G."/>
            <person name="Nelson M.N."/>
            <person name="Garg G."/>
            <person name="Atkins C.A."/>
            <person name="Bayer P.E."/>
            <person name="Bravo A."/>
            <person name="Bringans S."/>
            <person name="Cannon S."/>
            <person name="Edwards D."/>
            <person name="Foley R."/>
            <person name="Gao L.L."/>
            <person name="Harrison M.J."/>
            <person name="Huang W."/>
            <person name="Hurgobin B."/>
            <person name="Li S."/>
            <person name="Liu C.W."/>
            <person name="McGrath A."/>
            <person name="Morahan G."/>
            <person name="Murray J."/>
            <person name="Weller J."/>
            <person name="Jian J."/>
            <person name="Singh K.B."/>
        </authorList>
    </citation>
    <scope>NUCLEOTIDE SEQUENCE [LARGE SCALE GENOMIC DNA]</scope>
    <source>
        <strain evidence="26">cv. Tanjil</strain>
        <tissue evidence="25">Whole plant</tissue>
    </source>
</reference>
<evidence type="ECO:0000256" key="15">
    <source>
        <dbReference type="ARBA" id="ARBA00023136"/>
    </source>
</evidence>
<keyword evidence="7" id="KW-0597">Phosphoprotein</keyword>
<protein>
    <recommendedName>
        <fullName evidence="4">non-specific serine/threonine protein kinase</fullName>
        <ecNumber evidence="4">2.7.11.1</ecNumber>
    </recommendedName>
</protein>
<evidence type="ECO:0000259" key="23">
    <source>
        <dbReference type="PROSITE" id="PS50011"/>
    </source>
</evidence>
<feature type="binding site" evidence="21">
    <location>
        <position position="576"/>
    </location>
    <ligand>
        <name>ATP</name>
        <dbReference type="ChEBI" id="CHEBI:30616"/>
    </ligand>
</feature>
<dbReference type="InterPro" id="IPR000719">
    <property type="entry name" value="Prot_kinase_dom"/>
</dbReference>
<evidence type="ECO:0000259" key="24">
    <source>
        <dbReference type="PROSITE" id="PS50811"/>
    </source>
</evidence>
<keyword evidence="13" id="KW-0805">Transcription regulation</keyword>
<evidence type="ECO:0000256" key="21">
    <source>
        <dbReference type="PROSITE-ProRule" id="PRU10141"/>
    </source>
</evidence>
<feature type="region of interest" description="Disordered" evidence="22">
    <location>
        <begin position="245"/>
        <end position="274"/>
    </location>
</feature>
<evidence type="ECO:0000256" key="7">
    <source>
        <dbReference type="ARBA" id="ARBA00022553"/>
    </source>
</evidence>
<evidence type="ECO:0000256" key="1">
    <source>
        <dbReference type="ARBA" id="ARBA00004123"/>
    </source>
</evidence>
<keyword evidence="16" id="KW-0804">Transcription</keyword>
<evidence type="ECO:0000256" key="22">
    <source>
        <dbReference type="SAM" id="MobiDB-lite"/>
    </source>
</evidence>
<dbReference type="GO" id="GO:0004674">
    <property type="term" value="F:protein serine/threonine kinase activity"/>
    <property type="evidence" value="ECO:0007669"/>
    <property type="project" value="UniProtKB-KW"/>
</dbReference>
<dbReference type="GO" id="GO:0003700">
    <property type="term" value="F:DNA-binding transcription factor activity"/>
    <property type="evidence" value="ECO:0007669"/>
    <property type="project" value="InterPro"/>
</dbReference>
<feature type="compositionally biased region" description="Polar residues" evidence="22">
    <location>
        <begin position="250"/>
        <end position="261"/>
    </location>
</feature>
<dbReference type="Gene3D" id="1.10.510.10">
    <property type="entry name" value="Transferase(Phosphotransferase) domain 1"/>
    <property type="match status" value="1"/>
</dbReference>
<keyword evidence="15" id="KW-0472">Membrane</keyword>
<evidence type="ECO:0000256" key="5">
    <source>
        <dbReference type="ARBA" id="ARBA00022475"/>
    </source>
</evidence>
<dbReference type="GO" id="GO:0043565">
    <property type="term" value="F:sequence-specific DNA binding"/>
    <property type="evidence" value="ECO:0007669"/>
    <property type="project" value="InterPro"/>
</dbReference>
<feature type="compositionally biased region" description="Polar residues" evidence="22">
    <location>
        <begin position="833"/>
        <end position="843"/>
    </location>
</feature>
<feature type="region of interest" description="Disordered" evidence="22">
    <location>
        <begin position="457"/>
        <end position="529"/>
    </location>
</feature>
<evidence type="ECO:0000256" key="12">
    <source>
        <dbReference type="ARBA" id="ARBA00022840"/>
    </source>
</evidence>
<dbReference type="STRING" id="3871.A0A4P1RIG0"/>
<evidence type="ECO:0000256" key="4">
    <source>
        <dbReference type="ARBA" id="ARBA00012513"/>
    </source>
</evidence>
<keyword evidence="5" id="KW-1003">Cell membrane</keyword>
<dbReference type="GO" id="GO:0005524">
    <property type="term" value="F:ATP binding"/>
    <property type="evidence" value="ECO:0007669"/>
    <property type="project" value="UniProtKB-UniRule"/>
</dbReference>
<feature type="compositionally biased region" description="Polar residues" evidence="22">
    <location>
        <begin position="513"/>
        <end position="525"/>
    </location>
</feature>
<evidence type="ECO:0000256" key="9">
    <source>
        <dbReference type="ARBA" id="ARBA00022737"/>
    </source>
</evidence>
<evidence type="ECO:0000256" key="2">
    <source>
        <dbReference type="ARBA" id="ARBA00004193"/>
    </source>
</evidence>
<dbReference type="InterPro" id="IPR001245">
    <property type="entry name" value="Ser-Thr/Tyr_kinase_cat_dom"/>
</dbReference>
<gene>
    <name evidence="25" type="ORF">TanjilG_28304</name>
</gene>
<accession>A0A4P1RIG0</accession>
<dbReference type="GO" id="GO:0005886">
    <property type="term" value="C:plasma membrane"/>
    <property type="evidence" value="ECO:0007669"/>
    <property type="project" value="UniProtKB-SubCell"/>
</dbReference>
<feature type="region of interest" description="Disordered" evidence="22">
    <location>
        <begin position="330"/>
        <end position="364"/>
    </location>
</feature>
<dbReference type="SUPFAM" id="SSF118290">
    <property type="entry name" value="WRKY DNA-binding domain"/>
    <property type="match status" value="2"/>
</dbReference>
<proteinExistence type="inferred from homology"/>
<keyword evidence="6" id="KW-0723">Serine/threonine-protein kinase</keyword>
<evidence type="ECO:0000256" key="8">
    <source>
        <dbReference type="ARBA" id="ARBA00022679"/>
    </source>
</evidence>
<evidence type="ECO:0000256" key="17">
    <source>
        <dbReference type="ARBA" id="ARBA00023242"/>
    </source>
</evidence>
<keyword evidence="26" id="KW-1185">Reference proteome</keyword>